<evidence type="ECO:0000313" key="3">
    <source>
        <dbReference type="EMBL" id="AJZ56936.1"/>
    </source>
</evidence>
<name>A0AAU8SSP4_9BURK</name>
<keyword evidence="2" id="KW-1133">Transmembrane helix</keyword>
<feature type="transmembrane region" description="Helical" evidence="2">
    <location>
        <begin position="12"/>
        <end position="35"/>
    </location>
</feature>
<keyword evidence="2" id="KW-0812">Transmembrane</keyword>
<protein>
    <recommendedName>
        <fullName evidence="5">DUF2933 domain-containing protein</fullName>
    </recommendedName>
</protein>
<feature type="compositionally biased region" description="Basic and acidic residues" evidence="1">
    <location>
        <begin position="65"/>
        <end position="82"/>
    </location>
</feature>
<dbReference type="RefSeq" id="WP_046565053.1">
    <property type="nucleotide sequence ID" value="NZ_CP010025.1"/>
</dbReference>
<dbReference type="Pfam" id="PF11666">
    <property type="entry name" value="DUF2933"/>
    <property type="match status" value="1"/>
</dbReference>
<feature type="region of interest" description="Disordered" evidence="1">
    <location>
        <begin position="65"/>
        <end position="89"/>
    </location>
</feature>
<dbReference type="EMBL" id="CP010025">
    <property type="protein sequence ID" value="AJZ56936.1"/>
    <property type="molecule type" value="Genomic_DNA"/>
</dbReference>
<evidence type="ECO:0000313" key="4">
    <source>
        <dbReference type="Proteomes" id="UP000032614"/>
    </source>
</evidence>
<accession>A0AAU8SSP4</accession>
<gene>
    <name evidence="3" type="ORF">OI25_7537</name>
</gene>
<evidence type="ECO:0008006" key="5">
    <source>
        <dbReference type="Google" id="ProtNLM"/>
    </source>
</evidence>
<dbReference type="InterPro" id="IPR021682">
    <property type="entry name" value="DUF2933"/>
</dbReference>
<evidence type="ECO:0000256" key="2">
    <source>
        <dbReference type="SAM" id="Phobius"/>
    </source>
</evidence>
<keyword evidence="2" id="KW-0472">Membrane</keyword>
<proteinExistence type="predicted"/>
<dbReference type="Proteomes" id="UP000032614">
    <property type="component" value="Chromosome 3"/>
</dbReference>
<reference evidence="3 4" key="1">
    <citation type="journal article" date="2015" name="Genome Announc.">
        <title>Complete genome sequences for 59 burkholderia isolates, both pathogenic and near neighbor.</title>
        <authorList>
            <person name="Johnson S.L."/>
            <person name="Bishop-Lilly K.A."/>
            <person name="Ladner J.T."/>
            <person name="Daligault H.E."/>
            <person name="Davenport K.W."/>
            <person name="Jaissle J."/>
            <person name="Frey K.G."/>
            <person name="Koroleva G.I."/>
            <person name="Bruce D.C."/>
            <person name="Coyne S.R."/>
            <person name="Broomall S.M."/>
            <person name="Li P.E."/>
            <person name="Teshima H."/>
            <person name="Gibbons H.S."/>
            <person name="Palacios G.F."/>
            <person name="Rosenzweig C.N."/>
            <person name="Redden C.L."/>
            <person name="Xu Y."/>
            <person name="Minogue T.D."/>
            <person name="Chain P.S."/>
        </authorList>
    </citation>
    <scope>NUCLEOTIDE SEQUENCE [LARGE SCALE GENOMIC DNA]</scope>
    <source>
        <strain evidence="3 4">ATCC BAA-463</strain>
    </source>
</reference>
<dbReference type="KEGG" id="bfn:OI25_7537"/>
<dbReference type="AlphaFoldDB" id="A0AAU8SSP4"/>
<feature type="transmembrane region" description="Helical" evidence="2">
    <location>
        <begin position="41"/>
        <end position="60"/>
    </location>
</feature>
<organism evidence="3 4">
    <name type="scientific">Paraburkholderia fungorum</name>
    <dbReference type="NCBI Taxonomy" id="134537"/>
    <lineage>
        <taxon>Bacteria</taxon>
        <taxon>Pseudomonadati</taxon>
        <taxon>Pseudomonadota</taxon>
        <taxon>Betaproteobacteria</taxon>
        <taxon>Burkholderiales</taxon>
        <taxon>Burkholderiaceae</taxon>
        <taxon>Paraburkholderia</taxon>
    </lineage>
</organism>
<evidence type="ECO:0000256" key="1">
    <source>
        <dbReference type="SAM" id="MobiDB-lite"/>
    </source>
</evidence>
<sequence length="89" mass="10212">MEHGNHDRKPGGFFVSRANVVLIGFLAVGGFYLVTEHRAHLYGWWPFLFILACPLMHLFMHHDHGGHDDSEHTSDRAPDRPENPPPHQH</sequence>
<dbReference type="GeneID" id="66513832"/>